<accession>A0A2R6NL32</accession>
<evidence type="ECO:0000313" key="3">
    <source>
        <dbReference type="Proteomes" id="UP000186601"/>
    </source>
</evidence>
<dbReference type="OrthoDB" id="2976553at2759"/>
<reference evidence="2 3" key="1">
    <citation type="submission" date="2018-02" db="EMBL/GenBank/DDBJ databases">
        <title>Genome sequence of the basidiomycete white-rot fungus Phlebia centrifuga.</title>
        <authorList>
            <person name="Granchi Z."/>
            <person name="Peng M."/>
            <person name="de Vries R.P."/>
            <person name="Hilden K."/>
            <person name="Makela M.R."/>
            <person name="Grigoriev I."/>
            <person name="Riley R."/>
        </authorList>
    </citation>
    <scope>NUCLEOTIDE SEQUENCE [LARGE SCALE GENOMIC DNA]</scope>
    <source>
        <strain evidence="2 3">FBCC195</strain>
    </source>
</reference>
<feature type="compositionally biased region" description="Polar residues" evidence="1">
    <location>
        <begin position="1"/>
        <end position="12"/>
    </location>
</feature>
<dbReference type="Proteomes" id="UP000186601">
    <property type="component" value="Unassembled WGS sequence"/>
</dbReference>
<dbReference type="STRING" id="98765.A0A2R6NL32"/>
<dbReference type="AlphaFoldDB" id="A0A2R6NL32"/>
<dbReference type="EMBL" id="MLYV02001107">
    <property type="protein sequence ID" value="PSR73100.1"/>
    <property type="molecule type" value="Genomic_DNA"/>
</dbReference>
<evidence type="ECO:0000256" key="1">
    <source>
        <dbReference type="SAM" id="MobiDB-lite"/>
    </source>
</evidence>
<gene>
    <name evidence="2" type="ORF">PHLCEN_2v11047</name>
</gene>
<comment type="caution">
    <text evidence="2">The sequence shown here is derived from an EMBL/GenBank/DDBJ whole genome shotgun (WGS) entry which is preliminary data.</text>
</comment>
<evidence type="ECO:0000313" key="2">
    <source>
        <dbReference type="EMBL" id="PSR73100.1"/>
    </source>
</evidence>
<keyword evidence="3" id="KW-1185">Reference proteome</keyword>
<protein>
    <submittedName>
        <fullName evidence="2">Uncharacterized protein</fullName>
    </submittedName>
</protein>
<sequence length="415" mass="45346">MAPTKSSKVQVASTSKKNPSKTKNSPSSLGALRAAADAGKKEWMYSKNTSEAYAGYVKRAQQWVLQVVGATRSAGESTLLDIDDNGKPIKCDEFALVFENPPNRHSAHALELFLVQKCVTEGNGKSTDNDTYRGSYRYNASTDTVTGNPASSARVQDMLQALKNKSRANGAGGRNHAEAMLIEDLRKLLDWSTSQCPNDWLDKELTDVDTLHFVAKHLMMRAFTTSGYETNFSDALSPVRREARQSFAGEHTLVAPVSTAEFREYTHLVDRRITEMTSLMAQMGSGLPVLLPNPSGGSSGSGSVTHGQNRIEYTAATIANPPSITVPSPSPSQIHPKRPLPTVTEAVIPDLPKNRKGEPSTAWKTAVKHWTEGDASIGLSCALKSWPPQWFSGEMSRVTGAKYKQRETIGREYER</sequence>
<organism evidence="2 3">
    <name type="scientific">Hermanssonia centrifuga</name>
    <dbReference type="NCBI Taxonomy" id="98765"/>
    <lineage>
        <taxon>Eukaryota</taxon>
        <taxon>Fungi</taxon>
        <taxon>Dikarya</taxon>
        <taxon>Basidiomycota</taxon>
        <taxon>Agaricomycotina</taxon>
        <taxon>Agaricomycetes</taxon>
        <taxon>Polyporales</taxon>
        <taxon>Meruliaceae</taxon>
        <taxon>Hermanssonia</taxon>
    </lineage>
</organism>
<feature type="region of interest" description="Disordered" evidence="1">
    <location>
        <begin position="1"/>
        <end position="31"/>
    </location>
</feature>
<feature type="compositionally biased region" description="Low complexity" evidence="1">
    <location>
        <begin position="13"/>
        <end position="28"/>
    </location>
</feature>
<name>A0A2R6NL32_9APHY</name>
<proteinExistence type="predicted"/>